<dbReference type="Gene3D" id="6.10.250.660">
    <property type="match status" value="1"/>
</dbReference>
<reference evidence="2" key="1">
    <citation type="submission" date="2016-12" db="EMBL/GenBank/DDBJ databases">
        <authorList>
            <person name="Meng X."/>
        </authorList>
    </citation>
    <scope>NUCLEOTIDE SEQUENCE [LARGE SCALE GENOMIC DNA]</scope>
    <source>
        <strain evidence="2">DSM 19116</strain>
    </source>
</reference>
<name>A0A1Q5Q414_9ACTO</name>
<gene>
    <name evidence="1" type="ORF">BSZ39_04335</name>
</gene>
<organism evidence="1 2">
    <name type="scientific">Bowdeniella nasicola</name>
    <dbReference type="NCBI Taxonomy" id="208480"/>
    <lineage>
        <taxon>Bacteria</taxon>
        <taxon>Bacillati</taxon>
        <taxon>Actinomycetota</taxon>
        <taxon>Actinomycetes</taxon>
        <taxon>Actinomycetales</taxon>
        <taxon>Actinomycetaceae</taxon>
        <taxon>Bowdeniella</taxon>
    </lineage>
</organism>
<comment type="caution">
    <text evidence="1">The sequence shown here is derived from an EMBL/GenBank/DDBJ whole genome shotgun (WGS) entry which is preliminary data.</text>
</comment>
<dbReference type="AlphaFoldDB" id="A0A1Q5Q414"/>
<evidence type="ECO:0008006" key="3">
    <source>
        <dbReference type="Google" id="ProtNLM"/>
    </source>
</evidence>
<evidence type="ECO:0000313" key="1">
    <source>
        <dbReference type="EMBL" id="OKL54390.1"/>
    </source>
</evidence>
<evidence type="ECO:0000313" key="2">
    <source>
        <dbReference type="Proteomes" id="UP000185628"/>
    </source>
</evidence>
<dbReference type="Proteomes" id="UP000185628">
    <property type="component" value="Unassembled WGS sequence"/>
</dbReference>
<dbReference type="NCBIfam" id="TIGR03544">
    <property type="entry name" value="DivI1A_domain"/>
    <property type="match status" value="3"/>
</dbReference>
<dbReference type="EMBL" id="MQVR01000017">
    <property type="protein sequence ID" value="OKL54390.1"/>
    <property type="molecule type" value="Genomic_DNA"/>
</dbReference>
<dbReference type="OrthoDB" id="5198800at2"/>
<proteinExistence type="predicted"/>
<sequence length="209" mass="23800">MAPYDSARIARTLTTVVFTPTRLREGYDIDEVDRFIDQVIVMVKAGEPREDIERFIDATAIEKTRVRTGYDIHEVDELFTKIRAALAVPFDPKTPRSVASSPKETTRLVTMIENVRFQQTKYSSGYDQDDVDDFLDSLIAAVKRGKRGSDIETFIAGAKFDLAKFREGYDMDEVDEFLDRFILASGGDRATQPPHQPEHSVLRKLFGRE</sequence>
<dbReference type="InterPro" id="IPR019933">
    <property type="entry name" value="DivIVA_domain"/>
</dbReference>
<accession>A0A1Q5Q414</accession>
<keyword evidence="2" id="KW-1185">Reference proteome</keyword>
<dbReference type="RefSeq" id="WP_073716160.1">
    <property type="nucleotide sequence ID" value="NZ_MQVR01000017.1"/>
</dbReference>
<protein>
    <recommendedName>
        <fullName evidence="3">Antigen 84</fullName>
    </recommendedName>
</protein>